<dbReference type="SUPFAM" id="SSF49899">
    <property type="entry name" value="Concanavalin A-like lectins/glucanases"/>
    <property type="match status" value="1"/>
</dbReference>
<dbReference type="InterPro" id="IPR043136">
    <property type="entry name" value="B30.2/SPRY_sf"/>
</dbReference>
<protein>
    <submittedName>
        <fullName evidence="3">TRIM7 ligase</fullName>
    </submittedName>
</protein>
<dbReference type="InterPro" id="IPR050143">
    <property type="entry name" value="TRIM/RBCC"/>
</dbReference>
<dbReference type="Gene3D" id="2.60.120.920">
    <property type="match status" value="1"/>
</dbReference>
<evidence type="ECO:0000256" key="1">
    <source>
        <dbReference type="SAM" id="MobiDB-lite"/>
    </source>
</evidence>
<reference evidence="3 4" key="1">
    <citation type="submission" date="2019-09" db="EMBL/GenBank/DDBJ databases">
        <title>Bird 10,000 Genomes (B10K) Project - Family phase.</title>
        <authorList>
            <person name="Zhang G."/>
        </authorList>
    </citation>
    <scope>NUCLEOTIDE SEQUENCE [LARGE SCALE GENOMIC DNA]</scope>
    <source>
        <strain evidence="3">B10K-DU-012-52</strain>
    </source>
</reference>
<dbReference type="PROSITE" id="PS50188">
    <property type="entry name" value="B302_SPRY"/>
    <property type="match status" value="1"/>
</dbReference>
<dbReference type="Proteomes" id="UP000520535">
    <property type="component" value="Unassembled WGS sequence"/>
</dbReference>
<organism evidence="3 4">
    <name type="scientific">Brachypteracias leptosomus</name>
    <name type="common">short-legged ground-roller</name>
    <dbReference type="NCBI Taxonomy" id="135165"/>
    <lineage>
        <taxon>Eukaryota</taxon>
        <taxon>Metazoa</taxon>
        <taxon>Chordata</taxon>
        <taxon>Craniata</taxon>
        <taxon>Vertebrata</taxon>
        <taxon>Euteleostomi</taxon>
        <taxon>Archelosauria</taxon>
        <taxon>Archosauria</taxon>
        <taxon>Dinosauria</taxon>
        <taxon>Saurischia</taxon>
        <taxon>Theropoda</taxon>
        <taxon>Coelurosauria</taxon>
        <taxon>Aves</taxon>
        <taxon>Neognathae</taxon>
        <taxon>Neoaves</taxon>
        <taxon>Telluraves</taxon>
        <taxon>Coraciimorphae</taxon>
        <taxon>Coraciiformes</taxon>
        <taxon>Brachypteraciidae</taxon>
        <taxon>Brachypteracias</taxon>
    </lineage>
</organism>
<name>A0A7L2VHX4_9AVES</name>
<feature type="non-terminal residue" evidence="3">
    <location>
        <position position="70"/>
    </location>
</feature>
<feature type="domain" description="B30.2/SPRY" evidence="2">
    <location>
        <begin position="1"/>
        <end position="70"/>
    </location>
</feature>
<evidence type="ECO:0000259" key="2">
    <source>
        <dbReference type="PROSITE" id="PS50188"/>
    </source>
</evidence>
<dbReference type="InterPro" id="IPR013320">
    <property type="entry name" value="ConA-like_dom_sf"/>
</dbReference>
<keyword evidence="4" id="KW-1185">Reference proteome</keyword>
<dbReference type="InterPro" id="IPR001870">
    <property type="entry name" value="B30.2/SPRY"/>
</dbReference>
<feature type="region of interest" description="Disordered" evidence="1">
    <location>
        <begin position="26"/>
        <end position="51"/>
    </location>
</feature>
<accession>A0A7L2VHX4</accession>
<gene>
    <name evidence="3" type="primary">Trim7_1</name>
    <name evidence="3" type="ORF">BRALEP_R15020</name>
</gene>
<sequence>PFVLGHQGFTSGRCCWDVEVTPEGSWALGVAKETPREEEEEEEEEKSPEMELWSMGVCGGQFWALTSLER</sequence>
<dbReference type="EMBL" id="VYZX01018419">
    <property type="protein sequence ID" value="NXS57882.1"/>
    <property type="molecule type" value="Genomic_DNA"/>
</dbReference>
<evidence type="ECO:0000313" key="3">
    <source>
        <dbReference type="EMBL" id="NXS57882.1"/>
    </source>
</evidence>
<feature type="compositionally biased region" description="Acidic residues" evidence="1">
    <location>
        <begin position="36"/>
        <end position="46"/>
    </location>
</feature>
<evidence type="ECO:0000313" key="4">
    <source>
        <dbReference type="Proteomes" id="UP000520535"/>
    </source>
</evidence>
<comment type="caution">
    <text evidence="3">The sequence shown here is derived from an EMBL/GenBank/DDBJ whole genome shotgun (WGS) entry which is preliminary data.</text>
</comment>
<dbReference type="GO" id="GO:0016874">
    <property type="term" value="F:ligase activity"/>
    <property type="evidence" value="ECO:0007669"/>
    <property type="project" value="UniProtKB-KW"/>
</dbReference>
<keyword evidence="3" id="KW-0436">Ligase</keyword>
<dbReference type="OrthoDB" id="9049620at2759"/>
<proteinExistence type="predicted"/>
<dbReference type="PANTHER" id="PTHR24103">
    <property type="entry name" value="E3 UBIQUITIN-PROTEIN LIGASE TRIM"/>
    <property type="match status" value="1"/>
</dbReference>
<feature type="non-terminal residue" evidence="3">
    <location>
        <position position="1"/>
    </location>
</feature>
<dbReference type="AlphaFoldDB" id="A0A7L2VHX4"/>